<name>A0AAF3FBI7_9BILA</name>
<organism evidence="2 3">
    <name type="scientific">Mesorhabditis belari</name>
    <dbReference type="NCBI Taxonomy" id="2138241"/>
    <lineage>
        <taxon>Eukaryota</taxon>
        <taxon>Metazoa</taxon>
        <taxon>Ecdysozoa</taxon>
        <taxon>Nematoda</taxon>
        <taxon>Chromadorea</taxon>
        <taxon>Rhabditida</taxon>
        <taxon>Rhabditina</taxon>
        <taxon>Rhabditomorpha</taxon>
        <taxon>Rhabditoidea</taxon>
        <taxon>Rhabditidae</taxon>
        <taxon>Mesorhabditinae</taxon>
        <taxon>Mesorhabditis</taxon>
    </lineage>
</organism>
<sequence>MCEPLILDAAFALKIQSVDITYTLQYNLVCWPSLRQLISYPSYFSLSSGVLGAGEIVYFTNYFVIAITILDISLVLSAFYNLSKQQTFMSESTQKLKWKWFRNLLIQVIVVLTLYFVPFSWYRVIGAGERFWLSGYTVYFTTLLCFHEVESRTFVGTQ</sequence>
<evidence type="ECO:0000256" key="1">
    <source>
        <dbReference type="SAM" id="Phobius"/>
    </source>
</evidence>
<keyword evidence="1" id="KW-0472">Membrane</keyword>
<feature type="transmembrane region" description="Helical" evidence="1">
    <location>
        <begin position="104"/>
        <end position="125"/>
    </location>
</feature>
<dbReference type="AlphaFoldDB" id="A0AAF3FBI7"/>
<keyword evidence="1" id="KW-1133">Transmembrane helix</keyword>
<proteinExistence type="predicted"/>
<evidence type="ECO:0000313" key="3">
    <source>
        <dbReference type="WBParaSite" id="MBELARI_LOCUS3273"/>
    </source>
</evidence>
<feature type="transmembrane region" description="Helical" evidence="1">
    <location>
        <begin position="62"/>
        <end position="83"/>
    </location>
</feature>
<dbReference type="Proteomes" id="UP000887575">
    <property type="component" value="Unassembled WGS sequence"/>
</dbReference>
<dbReference type="Pfam" id="PF10318">
    <property type="entry name" value="7TM_GPCR_Srh"/>
    <property type="match status" value="1"/>
</dbReference>
<dbReference type="WBParaSite" id="MBELARI_LOCUS3273">
    <property type="protein sequence ID" value="MBELARI_LOCUS3273"/>
    <property type="gene ID" value="MBELARI_LOCUS3273"/>
</dbReference>
<evidence type="ECO:0000313" key="2">
    <source>
        <dbReference type="Proteomes" id="UP000887575"/>
    </source>
</evidence>
<reference evidence="3" key="1">
    <citation type="submission" date="2024-02" db="UniProtKB">
        <authorList>
            <consortium name="WormBaseParasite"/>
        </authorList>
    </citation>
    <scope>IDENTIFICATION</scope>
</reference>
<accession>A0AAF3FBI7</accession>
<dbReference type="InterPro" id="IPR019422">
    <property type="entry name" value="7TM_GPCR_serpentine_rcpt_Srh"/>
</dbReference>
<keyword evidence="1" id="KW-0812">Transmembrane</keyword>
<protein>
    <submittedName>
        <fullName evidence="3">Uncharacterized protein</fullName>
    </submittedName>
</protein>
<keyword evidence="2" id="KW-1185">Reference proteome</keyword>